<evidence type="ECO:0000256" key="1">
    <source>
        <dbReference type="SAM" id="Phobius"/>
    </source>
</evidence>
<accession>A0A2G9XBH6</accession>
<dbReference type="Proteomes" id="UP000231388">
    <property type="component" value="Unassembled WGS sequence"/>
</dbReference>
<gene>
    <name evidence="2" type="ORF">COX53_03190</name>
</gene>
<dbReference type="Gene3D" id="2.60.40.680">
    <property type="match status" value="1"/>
</dbReference>
<dbReference type="EMBL" id="PCQY01000036">
    <property type="protein sequence ID" value="PIP04335.1"/>
    <property type="molecule type" value="Genomic_DNA"/>
</dbReference>
<dbReference type="PROSITE" id="PS51257">
    <property type="entry name" value="PROKAR_LIPOPROTEIN"/>
    <property type="match status" value="1"/>
</dbReference>
<protein>
    <recommendedName>
        <fullName evidence="4">Cohesin domain-containing protein</fullName>
    </recommendedName>
</protein>
<dbReference type="GO" id="GO:0030246">
    <property type="term" value="F:carbohydrate binding"/>
    <property type="evidence" value="ECO:0007669"/>
    <property type="project" value="InterPro"/>
</dbReference>
<organism evidence="2 3">
    <name type="scientific">candidate division WWE3 bacterium CG23_combo_of_CG06-09_8_20_14_all_40_14</name>
    <dbReference type="NCBI Taxonomy" id="1975095"/>
    <lineage>
        <taxon>Bacteria</taxon>
        <taxon>Katanobacteria</taxon>
    </lineage>
</organism>
<feature type="transmembrane region" description="Helical" evidence="1">
    <location>
        <begin position="203"/>
        <end position="223"/>
    </location>
</feature>
<dbReference type="AlphaFoldDB" id="A0A2G9XBH6"/>
<evidence type="ECO:0000313" key="3">
    <source>
        <dbReference type="Proteomes" id="UP000231388"/>
    </source>
</evidence>
<evidence type="ECO:0008006" key="4">
    <source>
        <dbReference type="Google" id="ProtNLM"/>
    </source>
</evidence>
<name>A0A2G9XBH6_UNCKA</name>
<evidence type="ECO:0000313" key="2">
    <source>
        <dbReference type="EMBL" id="PIP04335.1"/>
    </source>
</evidence>
<dbReference type="InterPro" id="IPR008965">
    <property type="entry name" value="CBM2/CBM3_carb-bd_dom_sf"/>
</dbReference>
<dbReference type="SUPFAM" id="SSF49384">
    <property type="entry name" value="Carbohydrate-binding domain"/>
    <property type="match status" value="1"/>
</dbReference>
<sequence length="226" mass="23800">MRNLPKLILLSILTIFTFAVFSCKASAAKFYLSPETGNFSSAFSADVMLDSETDSIEAVDVVLTYDTTKLDVTEIVSGEFEQYLKKSFNRATGRVEISALNATSPAKTIAKVAKITFTPIVSGVTKVDFVYSPGAVDDTNALERGIESLTSVSGGTYTLDLAGSSGVGTTESSVGVGTTTPLASVGTTVPEVPEVPQTGTMPAYFYFYIMLSISATAAGFVLLKNS</sequence>
<proteinExistence type="predicted"/>
<keyword evidence="1" id="KW-1133">Transmembrane helix</keyword>
<reference evidence="2 3" key="1">
    <citation type="submission" date="2017-09" db="EMBL/GenBank/DDBJ databases">
        <title>Depth-based differentiation of microbial function through sediment-hosted aquifers and enrichment of novel symbionts in the deep terrestrial subsurface.</title>
        <authorList>
            <person name="Probst A.J."/>
            <person name="Ladd B."/>
            <person name="Jarett J.K."/>
            <person name="Geller-Mcgrath D.E."/>
            <person name="Sieber C.M."/>
            <person name="Emerson J.B."/>
            <person name="Anantharaman K."/>
            <person name="Thomas B.C."/>
            <person name="Malmstrom R."/>
            <person name="Stieglmeier M."/>
            <person name="Klingl A."/>
            <person name="Woyke T."/>
            <person name="Ryan C.M."/>
            <person name="Banfield J.F."/>
        </authorList>
    </citation>
    <scope>NUCLEOTIDE SEQUENCE [LARGE SCALE GENOMIC DNA]</scope>
    <source>
        <strain evidence="2">CG23_combo_of_CG06-09_8_20_14_all_40_14</strain>
    </source>
</reference>
<keyword evidence="1" id="KW-0812">Transmembrane</keyword>
<keyword evidence="1" id="KW-0472">Membrane</keyword>
<comment type="caution">
    <text evidence="2">The sequence shown here is derived from an EMBL/GenBank/DDBJ whole genome shotgun (WGS) entry which is preliminary data.</text>
</comment>